<evidence type="ECO:0000313" key="2">
    <source>
        <dbReference type="EMBL" id="CDC72787.1"/>
    </source>
</evidence>
<dbReference type="InterPro" id="IPR024402">
    <property type="entry name" value="DUF2726"/>
</dbReference>
<feature type="domain" description="DUF2726" evidence="1">
    <location>
        <begin position="62"/>
        <end position="177"/>
    </location>
</feature>
<comment type="caution">
    <text evidence="2">The sequence shown here is derived from an EMBL/GenBank/DDBJ whole genome shotgun (WGS) entry which is preliminary data.</text>
</comment>
<dbReference type="AlphaFoldDB" id="R6UPR6"/>
<protein>
    <recommendedName>
        <fullName evidence="1">DUF2726 domain-containing protein</fullName>
    </recommendedName>
</protein>
<dbReference type="Proteomes" id="UP000017938">
    <property type="component" value="Unassembled WGS sequence"/>
</dbReference>
<dbReference type="Gene3D" id="3.40.960.10">
    <property type="entry name" value="VSR Endonuclease"/>
    <property type="match status" value="1"/>
</dbReference>
<dbReference type="InterPro" id="IPR049886">
    <property type="entry name" value="CFI_box_CTERM_dom"/>
</dbReference>
<organism evidence="2 3">
    <name type="scientific">Candidatus Colimorpha enterica</name>
    <dbReference type="NCBI Taxonomy" id="3083063"/>
    <lineage>
        <taxon>Bacteria</taxon>
        <taxon>Pseudomonadati</taxon>
        <taxon>Bacteroidota</taxon>
        <taxon>Bacteroidia</taxon>
        <taxon>Bacteroidales</taxon>
        <taxon>Candidatus Colimorpha</taxon>
    </lineage>
</organism>
<gene>
    <name evidence="2" type="ORF">BN580_01086</name>
</gene>
<proteinExistence type="predicted"/>
<evidence type="ECO:0000259" key="1">
    <source>
        <dbReference type="Pfam" id="PF10881"/>
    </source>
</evidence>
<dbReference type="EMBL" id="CBFW010000125">
    <property type="protein sequence ID" value="CDC72787.1"/>
    <property type="molecule type" value="Genomic_DNA"/>
</dbReference>
<name>R6UPR6_9BACT</name>
<sequence>MKCQVCGSESGKYPLCRVCNIKKEQGDIIKCPSCGRWHYVNQLCTASISHSDDQSYLYEKKQSLISKSEQAFFAAIKESLPPDYYVFPQINLASFIEKNDNSRYHNELFRNVDFLITSSTYNPLVVIEINDMTHMDAERKERDTKVGKICDEAGVRRITFWTSYGVNNTYIKEKIAEAISSPVNRIHHFSINQPVGDTNTIPDGSRKKVKKRGCYIATCVYKSYDCAEVWTLRRFRDNTLSQIWYGRLFIRIYYAVSPILVKWFGKAKWFERFWKRILNKLVKELQSRGLSNEPYIDPN</sequence>
<reference evidence="2" key="1">
    <citation type="submission" date="2012-11" db="EMBL/GenBank/DDBJ databases">
        <title>Dependencies among metagenomic species, viruses, plasmids and units of genetic variation.</title>
        <authorList>
            <person name="Nielsen H.B."/>
            <person name="Almeida M."/>
            <person name="Juncker A.S."/>
            <person name="Rasmussen S."/>
            <person name="Li J."/>
            <person name="Sunagawa S."/>
            <person name="Plichta D."/>
            <person name="Gautier L."/>
            <person name="Le Chatelier E."/>
            <person name="Peletier E."/>
            <person name="Bonde I."/>
            <person name="Nielsen T."/>
            <person name="Manichanh C."/>
            <person name="Arumugam M."/>
            <person name="Batto J."/>
            <person name="Santos M.B.Q.D."/>
            <person name="Blom N."/>
            <person name="Borruel N."/>
            <person name="Burgdorf K.S."/>
            <person name="Boumezbeur F."/>
            <person name="Casellas F."/>
            <person name="Dore J."/>
            <person name="Guarner F."/>
            <person name="Hansen T."/>
            <person name="Hildebrand F."/>
            <person name="Kaas R.S."/>
            <person name="Kennedy S."/>
            <person name="Kristiansen K."/>
            <person name="Kultima J.R."/>
            <person name="Leonard P."/>
            <person name="Levenez F."/>
            <person name="Lund O."/>
            <person name="Moumen B."/>
            <person name="Le Paslier D."/>
            <person name="Pons N."/>
            <person name="Pedersen O."/>
            <person name="Prifti E."/>
            <person name="Qin J."/>
            <person name="Raes J."/>
            <person name="Tap J."/>
            <person name="Tims S."/>
            <person name="Ussery D.W."/>
            <person name="Yamada T."/>
            <person name="MetaHit consortium"/>
            <person name="Renault P."/>
            <person name="Sicheritz-Ponten T."/>
            <person name="Bork P."/>
            <person name="Wang J."/>
            <person name="Brunak S."/>
            <person name="Ehrlich S.D."/>
        </authorList>
    </citation>
    <scope>NUCLEOTIDE SEQUENCE [LARGE SCALE GENOMIC DNA]</scope>
</reference>
<dbReference type="Pfam" id="PF10881">
    <property type="entry name" value="DUF2726"/>
    <property type="match status" value="1"/>
</dbReference>
<dbReference type="STRING" id="1263015.BN580_01086"/>
<dbReference type="NCBIfam" id="NF041770">
    <property type="entry name" value="CFI_box_CTERM"/>
    <property type="match status" value="1"/>
</dbReference>
<accession>R6UPR6</accession>
<evidence type="ECO:0000313" key="3">
    <source>
        <dbReference type="Proteomes" id="UP000017938"/>
    </source>
</evidence>